<gene>
    <name evidence="1" type="ORF">DK846_11555</name>
</gene>
<dbReference type="OrthoDB" id="115275at2157"/>
<dbReference type="Proteomes" id="UP000245657">
    <property type="component" value="Unassembled WGS sequence"/>
</dbReference>
<evidence type="ECO:0000313" key="1">
    <source>
        <dbReference type="EMBL" id="PWR71490.1"/>
    </source>
</evidence>
<keyword evidence="2" id="KW-1185">Reference proteome</keyword>
<dbReference type="GeneID" id="97550363"/>
<evidence type="ECO:0000313" key="2">
    <source>
        <dbReference type="Proteomes" id="UP000245657"/>
    </source>
</evidence>
<comment type="caution">
    <text evidence="1">The sequence shown here is derived from an EMBL/GenBank/DDBJ whole genome shotgun (WGS) entry which is preliminary data.</text>
</comment>
<dbReference type="RefSeq" id="WP_109969108.1">
    <property type="nucleotide sequence ID" value="NZ_CP176093.1"/>
</dbReference>
<sequence length="191" mass="22238">MVGLKSRGIGDIHQQFRSLQAIVDHIRSQEMFLQVLDREDAIPDMAKRLSREAITGELKSNKRLFLDFFYNMIALSGESDRIQDVEFKYVVIGEDLLEIDRCRLWYDELELQMPFEIGEKFGRAVLGDQMSNVVETITEFYKKAEARFDRELDGNLERCSLLVLEEHYPQSAYHITVRLPATILNDYPVSI</sequence>
<organism evidence="1 2">
    <name type="scientific">Methanospirillum lacunae</name>
    <dbReference type="NCBI Taxonomy" id="668570"/>
    <lineage>
        <taxon>Archaea</taxon>
        <taxon>Methanobacteriati</taxon>
        <taxon>Methanobacteriota</taxon>
        <taxon>Stenosarchaea group</taxon>
        <taxon>Methanomicrobia</taxon>
        <taxon>Methanomicrobiales</taxon>
        <taxon>Methanospirillaceae</taxon>
        <taxon>Methanospirillum</taxon>
    </lineage>
</organism>
<reference evidence="1 2" key="1">
    <citation type="submission" date="2018-05" db="EMBL/GenBank/DDBJ databases">
        <title>Draft genome of Methanospirillum lacunae Ki8-1.</title>
        <authorList>
            <person name="Dueholm M.S."/>
            <person name="Nielsen P.H."/>
            <person name="Bakmann L.F."/>
            <person name="Otzen D.E."/>
        </authorList>
    </citation>
    <scope>NUCLEOTIDE SEQUENCE [LARGE SCALE GENOMIC DNA]</scope>
    <source>
        <strain evidence="1 2">Ki8-1</strain>
    </source>
</reference>
<proteinExistence type="predicted"/>
<dbReference type="EMBL" id="QGMY01000008">
    <property type="protein sequence ID" value="PWR71490.1"/>
    <property type="molecule type" value="Genomic_DNA"/>
</dbReference>
<dbReference type="AlphaFoldDB" id="A0A2V2MYV7"/>
<name>A0A2V2MYV7_9EURY</name>
<accession>A0A2V2MYV7</accession>
<protein>
    <submittedName>
        <fullName evidence="1">Uncharacterized protein</fullName>
    </submittedName>
</protein>